<keyword evidence="4 6" id="KW-0808">Transferase</keyword>
<dbReference type="GO" id="GO:0005829">
    <property type="term" value="C:cytosol"/>
    <property type="evidence" value="ECO:0007669"/>
    <property type="project" value="TreeGrafter"/>
</dbReference>
<keyword evidence="6" id="KW-0687">Ribonucleoprotein</keyword>
<reference evidence="6" key="1">
    <citation type="submission" date="2018-06" db="EMBL/GenBank/DDBJ databases">
        <authorList>
            <person name="Zhirakovskaya E."/>
        </authorList>
    </citation>
    <scope>NUCLEOTIDE SEQUENCE</scope>
</reference>
<dbReference type="HAMAP" id="MF_00735">
    <property type="entry name" value="Methyltr_PrmA"/>
    <property type="match status" value="1"/>
</dbReference>
<dbReference type="InterPro" id="IPR050078">
    <property type="entry name" value="Ribosomal_L11_MeTrfase_PrmA"/>
</dbReference>
<dbReference type="InterPro" id="IPR029063">
    <property type="entry name" value="SAM-dependent_MTases_sf"/>
</dbReference>
<dbReference type="Pfam" id="PF06325">
    <property type="entry name" value="PrmA"/>
    <property type="match status" value="1"/>
</dbReference>
<sequence>MSWLQLSLTVPKEQAPLVEVLFENMDALSVTLGDAGDEPILEPGLGETPLWQATQVTAMFAGNRNQEELRNLINQSLKADVSRQLQLERLEDQAWERTWLADFHPMLFGKRLWVCPTGQRPEATDAIIMKLDPGLAFGTGTHPTTALCLKWLDSTDLRGKTVIDFGCGSGILAIAALLLGAEQAIAADHDHQALQATRDNARKNGVDSELITVMPEQMPAIKGDILLANILAGTLINLESLLASHVTSGGQIILAGILADQADEVSQTFSTSFDMRHPEIQGDWISIVGVRRG</sequence>
<dbReference type="GO" id="GO:0016279">
    <property type="term" value="F:protein-lysine N-methyltransferase activity"/>
    <property type="evidence" value="ECO:0007669"/>
    <property type="project" value="TreeGrafter"/>
</dbReference>
<dbReference type="PIRSF" id="PIRSF000401">
    <property type="entry name" value="RPL11_MTase"/>
    <property type="match status" value="1"/>
</dbReference>
<dbReference type="Gene3D" id="3.40.50.150">
    <property type="entry name" value="Vaccinia Virus protein VP39"/>
    <property type="match status" value="1"/>
</dbReference>
<gene>
    <name evidence="6" type="ORF">MNBD_GAMMA26-937</name>
</gene>
<accession>A0A3B1AJV3</accession>
<keyword evidence="6" id="KW-0689">Ribosomal protein</keyword>
<evidence type="ECO:0000256" key="4">
    <source>
        <dbReference type="ARBA" id="ARBA00022679"/>
    </source>
</evidence>
<dbReference type="GO" id="GO:0005840">
    <property type="term" value="C:ribosome"/>
    <property type="evidence" value="ECO:0007669"/>
    <property type="project" value="UniProtKB-KW"/>
</dbReference>
<dbReference type="GO" id="GO:0032259">
    <property type="term" value="P:methylation"/>
    <property type="evidence" value="ECO:0007669"/>
    <property type="project" value="UniProtKB-KW"/>
</dbReference>
<comment type="similarity">
    <text evidence="1">Belongs to the methyltransferase superfamily. PrmA family.</text>
</comment>
<dbReference type="AlphaFoldDB" id="A0A3B1AJV3"/>
<dbReference type="InterPro" id="IPR004498">
    <property type="entry name" value="Ribosomal_PrmA_MeTrfase"/>
</dbReference>
<keyword evidence="2" id="KW-0963">Cytoplasm</keyword>
<dbReference type="PANTHER" id="PTHR43648">
    <property type="entry name" value="ELECTRON TRANSFER FLAVOPROTEIN BETA SUBUNIT LYSINE METHYLTRANSFERASE"/>
    <property type="match status" value="1"/>
</dbReference>
<dbReference type="NCBIfam" id="TIGR00406">
    <property type="entry name" value="prmA"/>
    <property type="match status" value="1"/>
</dbReference>
<evidence type="ECO:0000256" key="3">
    <source>
        <dbReference type="ARBA" id="ARBA00022603"/>
    </source>
</evidence>
<keyword evidence="3 6" id="KW-0489">Methyltransferase</keyword>
<keyword evidence="5" id="KW-0949">S-adenosyl-L-methionine</keyword>
<evidence type="ECO:0000313" key="6">
    <source>
        <dbReference type="EMBL" id="VAX06129.1"/>
    </source>
</evidence>
<organism evidence="6">
    <name type="scientific">hydrothermal vent metagenome</name>
    <dbReference type="NCBI Taxonomy" id="652676"/>
    <lineage>
        <taxon>unclassified sequences</taxon>
        <taxon>metagenomes</taxon>
        <taxon>ecological metagenomes</taxon>
    </lineage>
</organism>
<proteinExistence type="inferred from homology"/>
<name>A0A3B1AJV3_9ZZZZ</name>
<evidence type="ECO:0000256" key="1">
    <source>
        <dbReference type="ARBA" id="ARBA00009741"/>
    </source>
</evidence>
<dbReference type="EMBL" id="UOFX01000011">
    <property type="protein sequence ID" value="VAX06129.1"/>
    <property type="molecule type" value="Genomic_DNA"/>
</dbReference>
<evidence type="ECO:0000256" key="2">
    <source>
        <dbReference type="ARBA" id="ARBA00022490"/>
    </source>
</evidence>
<dbReference type="PANTHER" id="PTHR43648:SF1">
    <property type="entry name" value="ELECTRON TRANSFER FLAVOPROTEIN BETA SUBUNIT LYSINE METHYLTRANSFERASE"/>
    <property type="match status" value="1"/>
</dbReference>
<evidence type="ECO:0000256" key="5">
    <source>
        <dbReference type="ARBA" id="ARBA00022691"/>
    </source>
</evidence>
<dbReference type="SUPFAM" id="SSF53335">
    <property type="entry name" value="S-adenosyl-L-methionine-dependent methyltransferases"/>
    <property type="match status" value="1"/>
</dbReference>
<protein>
    <submittedName>
        <fullName evidence="6">Ribosomal protein L11 methyltransferase</fullName>
    </submittedName>
</protein>